<feature type="compositionally biased region" description="Polar residues" evidence="1">
    <location>
        <begin position="105"/>
        <end position="132"/>
    </location>
</feature>
<protein>
    <submittedName>
        <fullName evidence="2">Uncharacterized protein</fullName>
    </submittedName>
</protein>
<accession>A0A6A5UB80</accession>
<evidence type="ECO:0000313" key="3">
    <source>
        <dbReference type="Proteomes" id="UP000800035"/>
    </source>
</evidence>
<dbReference type="Proteomes" id="UP000800035">
    <property type="component" value="Unassembled WGS sequence"/>
</dbReference>
<dbReference type="EMBL" id="ML976981">
    <property type="protein sequence ID" value="KAF1961062.1"/>
    <property type="molecule type" value="Genomic_DNA"/>
</dbReference>
<dbReference type="OrthoDB" id="4188028at2759"/>
<feature type="region of interest" description="Disordered" evidence="1">
    <location>
        <begin position="675"/>
        <end position="705"/>
    </location>
</feature>
<dbReference type="PRINTS" id="PR01217">
    <property type="entry name" value="PRICHEXTENSN"/>
</dbReference>
<feature type="compositionally biased region" description="Polar residues" evidence="1">
    <location>
        <begin position="208"/>
        <end position="228"/>
    </location>
</feature>
<feature type="compositionally biased region" description="Basic and acidic residues" evidence="1">
    <location>
        <begin position="786"/>
        <end position="796"/>
    </location>
</feature>
<evidence type="ECO:0000313" key="2">
    <source>
        <dbReference type="EMBL" id="KAF1961062.1"/>
    </source>
</evidence>
<feature type="compositionally biased region" description="Pro residues" evidence="1">
    <location>
        <begin position="1033"/>
        <end position="1043"/>
    </location>
</feature>
<feature type="compositionally biased region" description="Polar residues" evidence="1">
    <location>
        <begin position="51"/>
        <end position="84"/>
    </location>
</feature>
<feature type="compositionally biased region" description="Basic residues" evidence="1">
    <location>
        <begin position="242"/>
        <end position="252"/>
    </location>
</feature>
<feature type="compositionally biased region" description="Basic and acidic residues" evidence="1">
    <location>
        <begin position="754"/>
        <end position="771"/>
    </location>
</feature>
<name>A0A6A5UB80_9PLEO</name>
<feature type="region of interest" description="Disordered" evidence="1">
    <location>
        <begin position="623"/>
        <end position="654"/>
    </location>
</feature>
<feature type="compositionally biased region" description="Basic and acidic residues" evidence="1">
    <location>
        <begin position="837"/>
        <end position="854"/>
    </location>
</feature>
<feature type="compositionally biased region" description="Polar residues" evidence="1">
    <location>
        <begin position="676"/>
        <end position="692"/>
    </location>
</feature>
<keyword evidence="3" id="KW-1185">Reference proteome</keyword>
<gene>
    <name evidence="2" type="ORF">CC80DRAFT_543435</name>
</gene>
<feature type="compositionally biased region" description="Pro residues" evidence="1">
    <location>
        <begin position="910"/>
        <end position="921"/>
    </location>
</feature>
<feature type="compositionally biased region" description="Pro residues" evidence="1">
    <location>
        <begin position="978"/>
        <end position="993"/>
    </location>
</feature>
<feature type="compositionally biased region" description="Low complexity" evidence="1">
    <location>
        <begin position="964"/>
        <end position="977"/>
    </location>
</feature>
<feature type="compositionally biased region" description="Pro residues" evidence="1">
    <location>
        <begin position="944"/>
        <end position="963"/>
    </location>
</feature>
<feature type="compositionally biased region" description="Basic and acidic residues" evidence="1">
    <location>
        <begin position="87"/>
        <end position="99"/>
    </location>
</feature>
<reference evidence="2" key="1">
    <citation type="journal article" date="2020" name="Stud. Mycol.">
        <title>101 Dothideomycetes genomes: a test case for predicting lifestyles and emergence of pathogens.</title>
        <authorList>
            <person name="Haridas S."/>
            <person name="Albert R."/>
            <person name="Binder M."/>
            <person name="Bloem J."/>
            <person name="Labutti K."/>
            <person name="Salamov A."/>
            <person name="Andreopoulos B."/>
            <person name="Baker S."/>
            <person name="Barry K."/>
            <person name="Bills G."/>
            <person name="Bluhm B."/>
            <person name="Cannon C."/>
            <person name="Castanera R."/>
            <person name="Culley D."/>
            <person name="Daum C."/>
            <person name="Ezra D."/>
            <person name="Gonzalez J."/>
            <person name="Henrissat B."/>
            <person name="Kuo A."/>
            <person name="Liang C."/>
            <person name="Lipzen A."/>
            <person name="Lutzoni F."/>
            <person name="Magnuson J."/>
            <person name="Mondo S."/>
            <person name="Nolan M."/>
            <person name="Ohm R."/>
            <person name="Pangilinan J."/>
            <person name="Park H.-J."/>
            <person name="Ramirez L."/>
            <person name="Alfaro M."/>
            <person name="Sun H."/>
            <person name="Tritt A."/>
            <person name="Yoshinaga Y."/>
            <person name="Zwiers L.-H."/>
            <person name="Turgeon B."/>
            <person name="Goodwin S."/>
            <person name="Spatafora J."/>
            <person name="Crous P."/>
            <person name="Grigoriev I."/>
        </authorList>
    </citation>
    <scope>NUCLEOTIDE SEQUENCE</scope>
    <source>
        <strain evidence="2">CBS 675.92</strain>
    </source>
</reference>
<feature type="compositionally biased region" description="Low complexity" evidence="1">
    <location>
        <begin position="13"/>
        <end position="27"/>
    </location>
</feature>
<proteinExistence type="predicted"/>
<evidence type="ECO:0000256" key="1">
    <source>
        <dbReference type="SAM" id="MobiDB-lite"/>
    </source>
</evidence>
<sequence>MPPKRKNKGTSKAPAATALRGAPAELAQPKRRNSVQGGKTSRLPSIALHMTTRQAAKTASNHTSSGAPSLASTDSRRSSLNSLAQFEDAHSEIVEERPAKRARLSTDSGSPQPSATSTLDQNNAVNGTQTPEPQKLPPHPISNGPKTSGRKRRASDGSSQSSQTVSARPNGVLTRTESDVSEVQPRRKRRKTTQTPADSADVPPELTDASTAPNSPEQLVEVDSSQNLHHVLPTNGDAPAKLGRRLPGRRRAPHPDVNIETDLRRQLNLKMSYRSLAKLQKNILEELSHRTTNKLVNDPDYYKQVPEYEPLMASLNQYKAKRLAQLNTLRRERLEQLERVRIANKHIEQKKFIQRFRDLQEDLLLQCYYRMKQIDRRAKGLDPTVTDDEDNIVLATHTDFPKIVDDDRLGSKYASRSRAYVDTEKTLEEDILRKRLGQMQAAFVAEDEEADDAHEDVPAGFATFNGSDRTEAVAHWNMISLLDAAHDVESAPLQPLQPLQPLPPKPIPNEQAEALFLLASLSADMPQAIPPEVKREPHESAISSAELARETSSIEPVTQAAEAILPEPEIIPAKAQNVTDTAGSSTLIPQTNGMQSMRVQKTSKNETPARSTHRIMDMLNDDMEAPTTKPQAPQPLPPNQTTMPMPSPQMNLRHEPTPQRNGTLGPEPIMYRQEHASSQPPSEIYAASSQPLNEPASWSPGNRFAPRWTPRMPSYMKGMSEETLRKRDPLNAIRVMLDAKAISEGRIPASQRNDNAEHSRRAAVERERARDTTSLARPFSASGIREISDSSGKDTTKQTVAVSPSAPPLSYHQSPSVAAAYPPPPRSDSQDTTSSHWGRDRRLSGSQASRDRRLSGSQAPLPPSASPYAPSPPQPYHPESNKVGSSQAPHQSPYVPPSAPQLPSISSTLPPKPPGPPPNPPINFRFAHYDPAPSRSVYASPAPSSFPPPSHPVPYTAAPPPSPMASSYGSASYHGGYVPPPGSFQAPPPPPTALSPYPTLKIRQYGGQPILPANMAPPMPQSQPPVTFVGQIGPPPAYSPPPQSSSHGRTPSFEQVSGLLAESSTDRPAEGSSRQRRQYRSWHPPGTQFRSYQGPDTGRRRGG</sequence>
<feature type="region of interest" description="Disordered" evidence="1">
    <location>
        <begin position="1"/>
        <end position="256"/>
    </location>
</feature>
<feature type="compositionally biased region" description="Pro residues" evidence="1">
    <location>
        <begin position="860"/>
        <end position="876"/>
    </location>
</feature>
<feature type="compositionally biased region" description="Polar residues" evidence="1">
    <location>
        <begin position="639"/>
        <end position="650"/>
    </location>
</feature>
<feature type="region of interest" description="Disordered" evidence="1">
    <location>
        <begin position="746"/>
        <end position="1103"/>
    </location>
</feature>
<dbReference type="AlphaFoldDB" id="A0A6A5UB80"/>
<organism evidence="2 3">
    <name type="scientific">Byssothecium circinans</name>
    <dbReference type="NCBI Taxonomy" id="147558"/>
    <lineage>
        <taxon>Eukaryota</taxon>
        <taxon>Fungi</taxon>
        <taxon>Dikarya</taxon>
        <taxon>Ascomycota</taxon>
        <taxon>Pezizomycotina</taxon>
        <taxon>Dothideomycetes</taxon>
        <taxon>Pleosporomycetidae</taxon>
        <taxon>Pleosporales</taxon>
        <taxon>Massarineae</taxon>
        <taxon>Massarinaceae</taxon>
        <taxon>Byssothecium</taxon>
    </lineage>
</organism>
<feature type="compositionally biased region" description="Polar residues" evidence="1">
    <location>
        <begin position="34"/>
        <end position="43"/>
    </location>
</feature>